<dbReference type="GO" id="GO:0046872">
    <property type="term" value="F:metal ion binding"/>
    <property type="evidence" value="ECO:0007669"/>
    <property type="project" value="UniProtKB-KW"/>
</dbReference>
<accession>A0A1V4IA58</accession>
<evidence type="ECO:0000256" key="5">
    <source>
        <dbReference type="ARBA" id="ARBA00022842"/>
    </source>
</evidence>
<dbReference type="InterPro" id="IPR015797">
    <property type="entry name" value="NUDIX_hydrolase-like_dom_sf"/>
</dbReference>
<dbReference type="PROSITE" id="PS51462">
    <property type="entry name" value="NUDIX"/>
    <property type="match status" value="1"/>
</dbReference>
<keyword evidence="6" id="KW-0464">Manganese</keyword>
<keyword evidence="4 8" id="KW-0378">Hydrolase</keyword>
<evidence type="ECO:0000256" key="2">
    <source>
        <dbReference type="ARBA" id="ARBA00001946"/>
    </source>
</evidence>
<keyword evidence="9" id="KW-1185">Reference proteome</keyword>
<dbReference type="AlphaFoldDB" id="A0A1V4IA58"/>
<dbReference type="SUPFAM" id="SSF55811">
    <property type="entry name" value="Nudix"/>
    <property type="match status" value="1"/>
</dbReference>
<keyword evidence="5" id="KW-0460">Magnesium</keyword>
<feature type="domain" description="Nudix hydrolase" evidence="7">
    <location>
        <begin position="22"/>
        <end position="155"/>
    </location>
</feature>
<gene>
    <name evidence="8" type="primary">nudL</name>
    <name evidence="8" type="ORF">CLOTH_01080</name>
</gene>
<sequence length="206" mass="24217">MIDKLKQSFTNFKPYINTFEIPYIYSVLIPILEIDNNLHILFQVRSKNLKSQPNEISFPGGKFEDTDITFEKTAIRETCEELGIDEKNIDIICPLNIFVAPFNMIINPFLGEIKDFESININKDEVDHIFLVPLNFFINNEPSTYKTQVNIIPDKNFPYHLIPSGENYKFKTGTYDVLFYEYKDYIIWGITAKILKNFVDSYKKRK</sequence>
<dbReference type="CDD" id="cd03426">
    <property type="entry name" value="NUDIX_CoAse_Nudt7"/>
    <property type="match status" value="1"/>
</dbReference>
<dbReference type="PANTHER" id="PTHR12992:SF11">
    <property type="entry name" value="MITOCHONDRIAL COENZYME A DIPHOSPHATASE NUDT8"/>
    <property type="match status" value="1"/>
</dbReference>
<dbReference type="GO" id="GO:0010945">
    <property type="term" value="F:coenzyme A diphosphatase activity"/>
    <property type="evidence" value="ECO:0007669"/>
    <property type="project" value="InterPro"/>
</dbReference>
<evidence type="ECO:0000313" key="9">
    <source>
        <dbReference type="Proteomes" id="UP000190140"/>
    </source>
</evidence>
<evidence type="ECO:0000256" key="1">
    <source>
        <dbReference type="ARBA" id="ARBA00001936"/>
    </source>
</evidence>
<comment type="cofactor">
    <cofactor evidence="2">
        <name>Mg(2+)</name>
        <dbReference type="ChEBI" id="CHEBI:18420"/>
    </cofactor>
</comment>
<dbReference type="RefSeq" id="WP_079410149.1">
    <property type="nucleotide sequence ID" value="NZ_MZGW01000001.1"/>
</dbReference>
<reference evidence="8 9" key="1">
    <citation type="submission" date="2017-03" db="EMBL/GenBank/DDBJ databases">
        <title>Genome sequence of Clostridium thermoalcaliphilum DSM 7309.</title>
        <authorList>
            <person name="Poehlein A."/>
            <person name="Daniel R."/>
        </authorList>
    </citation>
    <scope>NUCLEOTIDE SEQUENCE [LARGE SCALE GENOMIC DNA]</scope>
    <source>
        <strain evidence="8 9">DSM 7309</strain>
    </source>
</reference>
<evidence type="ECO:0000256" key="3">
    <source>
        <dbReference type="ARBA" id="ARBA00022723"/>
    </source>
</evidence>
<keyword evidence="3" id="KW-0479">Metal-binding</keyword>
<protein>
    <submittedName>
        <fullName evidence="8">Putative nudix hydrolase NudL</fullName>
    </submittedName>
</protein>
<dbReference type="InterPro" id="IPR000086">
    <property type="entry name" value="NUDIX_hydrolase_dom"/>
</dbReference>
<evidence type="ECO:0000256" key="4">
    <source>
        <dbReference type="ARBA" id="ARBA00022801"/>
    </source>
</evidence>
<dbReference type="Proteomes" id="UP000190140">
    <property type="component" value="Unassembled WGS sequence"/>
</dbReference>
<organism evidence="8 9">
    <name type="scientific">Alkalithermobacter paradoxus</name>
    <dbReference type="NCBI Taxonomy" id="29349"/>
    <lineage>
        <taxon>Bacteria</taxon>
        <taxon>Bacillati</taxon>
        <taxon>Bacillota</taxon>
        <taxon>Clostridia</taxon>
        <taxon>Peptostreptococcales</taxon>
        <taxon>Tepidibacteraceae</taxon>
        <taxon>Alkalithermobacter</taxon>
    </lineage>
</organism>
<proteinExistence type="predicted"/>
<comment type="cofactor">
    <cofactor evidence="1">
        <name>Mn(2+)</name>
        <dbReference type="ChEBI" id="CHEBI:29035"/>
    </cofactor>
</comment>
<comment type="caution">
    <text evidence="8">The sequence shown here is derived from an EMBL/GenBank/DDBJ whole genome shotgun (WGS) entry which is preliminary data.</text>
</comment>
<evidence type="ECO:0000256" key="6">
    <source>
        <dbReference type="ARBA" id="ARBA00023211"/>
    </source>
</evidence>
<evidence type="ECO:0000259" key="7">
    <source>
        <dbReference type="PROSITE" id="PS51462"/>
    </source>
</evidence>
<dbReference type="OrthoDB" id="9802805at2"/>
<dbReference type="EMBL" id="MZGW01000001">
    <property type="protein sequence ID" value="OPJ56826.1"/>
    <property type="molecule type" value="Genomic_DNA"/>
</dbReference>
<dbReference type="InterPro" id="IPR045121">
    <property type="entry name" value="CoAse"/>
</dbReference>
<name>A0A1V4IA58_9FIRM</name>
<dbReference type="Pfam" id="PF00293">
    <property type="entry name" value="NUDIX"/>
    <property type="match status" value="1"/>
</dbReference>
<dbReference type="PANTHER" id="PTHR12992">
    <property type="entry name" value="NUDIX HYDROLASE"/>
    <property type="match status" value="1"/>
</dbReference>
<evidence type="ECO:0000313" key="8">
    <source>
        <dbReference type="EMBL" id="OPJ56826.1"/>
    </source>
</evidence>
<dbReference type="Gene3D" id="3.90.79.10">
    <property type="entry name" value="Nucleoside Triphosphate Pyrophosphohydrolase"/>
    <property type="match status" value="1"/>
</dbReference>
<dbReference type="STRING" id="29349.CLOTH_01080"/>